<evidence type="ECO:0000313" key="2">
    <source>
        <dbReference type="Proteomes" id="UP000504610"/>
    </source>
</evidence>
<dbReference type="RefSeq" id="XP_056843741.1">
    <property type="nucleotide sequence ID" value="XM_056987761.1"/>
</dbReference>
<organism evidence="2 3">
    <name type="scientific">Raphanus sativus</name>
    <name type="common">Radish</name>
    <name type="synonym">Raphanus raphanistrum var. sativus</name>
    <dbReference type="NCBI Taxonomy" id="3726"/>
    <lineage>
        <taxon>Eukaryota</taxon>
        <taxon>Viridiplantae</taxon>
        <taxon>Streptophyta</taxon>
        <taxon>Embryophyta</taxon>
        <taxon>Tracheophyta</taxon>
        <taxon>Spermatophyta</taxon>
        <taxon>Magnoliopsida</taxon>
        <taxon>eudicotyledons</taxon>
        <taxon>Gunneridae</taxon>
        <taxon>Pentapetalae</taxon>
        <taxon>rosids</taxon>
        <taxon>malvids</taxon>
        <taxon>Brassicales</taxon>
        <taxon>Brassicaceae</taxon>
        <taxon>Brassiceae</taxon>
        <taxon>Raphanus</taxon>
    </lineage>
</organism>
<protein>
    <submittedName>
        <fullName evidence="3">F-box protein At3g20705</fullName>
    </submittedName>
</protein>
<dbReference type="PANTHER" id="PTHR31672:SF13">
    <property type="entry name" value="F-BOX PROTEIN CPR30-LIKE"/>
    <property type="match status" value="1"/>
</dbReference>
<gene>
    <name evidence="3" type="primary">LOC130496025</name>
</gene>
<feature type="domain" description="F-box" evidence="1">
    <location>
        <begin position="1"/>
        <end position="45"/>
    </location>
</feature>
<dbReference type="Pfam" id="PF07734">
    <property type="entry name" value="FBA_1"/>
    <property type="match status" value="1"/>
</dbReference>
<dbReference type="InterPro" id="IPR036047">
    <property type="entry name" value="F-box-like_dom_sf"/>
</dbReference>
<sequence>MRMTNLPRDLVEKILSRVPVKTIPAVRSTCKNWNLISKDERFANKHIENAATAAAREKEFLMITTGDTMVYLVRFNLYETCNKNFDVSINRTCISIPREHLQFSDETLVRSQVLVSSGLLICVWRNIKSKLLVWNPYWGKPRWIDCPTMYCSYERFAFGYDTSCGRHKILRFSSDKPNRHVEIYDLSFDSWRTVDAPSRRNIIEYIVPGLSLKGNTYWYARDSESRYGLSCFDFTRERFGPHLPLPPCSYSNYYAVSLSSVKEEKLAVLFASMYPSLGLDIWVTNKIEPYEVSWSKFFRVEARQHIDHCVKSGHFFIDEEKKVVVVFDRHNNAWVISGESGHFRKVDLRQYSEAFDLVGCYVPSSVQI</sequence>
<dbReference type="InterPro" id="IPR017451">
    <property type="entry name" value="F-box-assoc_interact_dom"/>
</dbReference>
<name>A0A9W3BWS0_RAPSA</name>
<dbReference type="Gene3D" id="1.20.1280.50">
    <property type="match status" value="1"/>
</dbReference>
<dbReference type="NCBIfam" id="TIGR01640">
    <property type="entry name" value="F_box_assoc_1"/>
    <property type="match status" value="1"/>
</dbReference>
<dbReference type="GeneID" id="130496025"/>
<dbReference type="OrthoDB" id="1113282at2759"/>
<dbReference type="Proteomes" id="UP000504610">
    <property type="component" value="Chromosome 6"/>
</dbReference>
<dbReference type="SUPFAM" id="SSF50965">
    <property type="entry name" value="Galactose oxidase, central domain"/>
    <property type="match status" value="1"/>
</dbReference>
<dbReference type="InterPro" id="IPR011043">
    <property type="entry name" value="Gal_Oxase/kelch_b-propeller"/>
</dbReference>
<dbReference type="InterPro" id="IPR050796">
    <property type="entry name" value="SCF_F-box_component"/>
</dbReference>
<reference evidence="3" key="2">
    <citation type="submission" date="2025-08" db="UniProtKB">
        <authorList>
            <consortium name="RefSeq"/>
        </authorList>
    </citation>
    <scope>IDENTIFICATION</scope>
    <source>
        <tissue evidence="3">Leaf</tissue>
    </source>
</reference>
<evidence type="ECO:0000259" key="1">
    <source>
        <dbReference type="PROSITE" id="PS50181"/>
    </source>
</evidence>
<dbReference type="KEGG" id="rsz:130496025"/>
<dbReference type="PROSITE" id="PS50181">
    <property type="entry name" value="FBOX"/>
    <property type="match status" value="1"/>
</dbReference>
<dbReference type="AlphaFoldDB" id="A0A9W3BWS0"/>
<dbReference type="PANTHER" id="PTHR31672">
    <property type="entry name" value="BNACNNG10540D PROTEIN"/>
    <property type="match status" value="1"/>
</dbReference>
<dbReference type="SMART" id="SM00256">
    <property type="entry name" value="FBOX"/>
    <property type="match status" value="1"/>
</dbReference>
<dbReference type="InterPro" id="IPR006527">
    <property type="entry name" value="F-box-assoc_dom_typ1"/>
</dbReference>
<dbReference type="Pfam" id="PF00646">
    <property type="entry name" value="F-box"/>
    <property type="match status" value="1"/>
</dbReference>
<dbReference type="SUPFAM" id="SSF81383">
    <property type="entry name" value="F-box domain"/>
    <property type="match status" value="1"/>
</dbReference>
<evidence type="ECO:0000313" key="3">
    <source>
        <dbReference type="RefSeq" id="XP_056843741.1"/>
    </source>
</evidence>
<reference evidence="2" key="1">
    <citation type="journal article" date="2019" name="Database">
        <title>The radish genome database (RadishGD): an integrated information resource for radish genomics.</title>
        <authorList>
            <person name="Yu H.J."/>
            <person name="Baek S."/>
            <person name="Lee Y.J."/>
            <person name="Cho A."/>
            <person name="Mun J.H."/>
        </authorList>
    </citation>
    <scope>NUCLEOTIDE SEQUENCE [LARGE SCALE GENOMIC DNA]</scope>
    <source>
        <strain evidence="2">cv. WK10039</strain>
    </source>
</reference>
<dbReference type="InterPro" id="IPR001810">
    <property type="entry name" value="F-box_dom"/>
</dbReference>
<keyword evidence="2" id="KW-1185">Reference proteome</keyword>
<proteinExistence type="predicted"/>
<accession>A0A9W3BWS0</accession>